<evidence type="ECO:0000313" key="6">
    <source>
        <dbReference type="EMBL" id="BDU49852.1"/>
    </source>
</evidence>
<protein>
    <submittedName>
        <fullName evidence="6">Crp/Fnr family transcriptional regulator</fullName>
    </submittedName>
</protein>
<dbReference type="InterPro" id="IPR018490">
    <property type="entry name" value="cNMP-bd_dom_sf"/>
</dbReference>
<dbReference type="GO" id="GO:0003677">
    <property type="term" value="F:DNA binding"/>
    <property type="evidence" value="ECO:0007669"/>
    <property type="project" value="UniProtKB-KW"/>
</dbReference>
<dbReference type="Pfam" id="PF00027">
    <property type="entry name" value="cNMP_binding"/>
    <property type="match status" value="1"/>
</dbReference>
<sequence length="220" mass="25189">MYKILTKSPLFKGLNEIEIEKVLNSVKFKIKSYEQYESINFRGDRYEELYIIISGSVIGEMLNHSGKVMIVENITAPFPIAPAFLFGNNNNLPINIVANEKLKLLVIPKSSILKMANLNEIFLRNYLNIVCNKASFLAKQLWNNTMNSSLKGKLADYLLTVSKNRAEFELPISLTKLSDFFGVPRPSLSRVFSSLVKDEIIEKIDRKKIKILDREKLLEI</sequence>
<organism evidence="6 7">
    <name type="scientific">Haliovirga abyssi</name>
    <dbReference type="NCBI Taxonomy" id="2996794"/>
    <lineage>
        <taxon>Bacteria</taxon>
        <taxon>Fusobacteriati</taxon>
        <taxon>Fusobacteriota</taxon>
        <taxon>Fusobacteriia</taxon>
        <taxon>Fusobacteriales</taxon>
        <taxon>Haliovirgaceae</taxon>
        <taxon>Haliovirga</taxon>
    </lineage>
</organism>
<dbReference type="PROSITE" id="PS51063">
    <property type="entry name" value="HTH_CRP_2"/>
    <property type="match status" value="1"/>
</dbReference>
<evidence type="ECO:0000259" key="4">
    <source>
        <dbReference type="PROSITE" id="PS50042"/>
    </source>
</evidence>
<dbReference type="InterPro" id="IPR000595">
    <property type="entry name" value="cNMP-bd_dom"/>
</dbReference>
<feature type="domain" description="Cyclic nucleotide-binding" evidence="4">
    <location>
        <begin position="10"/>
        <end position="57"/>
    </location>
</feature>
<reference evidence="6 7" key="1">
    <citation type="submission" date="2022-11" db="EMBL/GenBank/DDBJ databases">
        <title>Haliovirga abyssi gen. nov., sp. nov., a mesophilic fermentative bacterium isolated from the Iheya North hydrothermal field and the proposal of Haliovirgaceae fam. nov.</title>
        <authorList>
            <person name="Miyazaki U."/>
            <person name="Tame A."/>
            <person name="Miyazaki J."/>
            <person name="Takai K."/>
            <person name="Sawayama S."/>
            <person name="Kitajima M."/>
            <person name="Okamoto A."/>
            <person name="Nakagawa S."/>
        </authorList>
    </citation>
    <scope>NUCLEOTIDE SEQUENCE [LARGE SCALE GENOMIC DNA]</scope>
    <source>
        <strain evidence="6 7">IC12</strain>
    </source>
</reference>
<keyword evidence="1" id="KW-0805">Transcription regulation</keyword>
<evidence type="ECO:0000256" key="1">
    <source>
        <dbReference type="ARBA" id="ARBA00023015"/>
    </source>
</evidence>
<name>A0AAU9DES7_9FUSO</name>
<evidence type="ECO:0000256" key="2">
    <source>
        <dbReference type="ARBA" id="ARBA00023125"/>
    </source>
</evidence>
<dbReference type="AlphaFoldDB" id="A0AAU9DES7"/>
<evidence type="ECO:0000256" key="3">
    <source>
        <dbReference type="ARBA" id="ARBA00023163"/>
    </source>
</evidence>
<dbReference type="InterPro" id="IPR036390">
    <property type="entry name" value="WH_DNA-bd_sf"/>
</dbReference>
<keyword evidence="3" id="KW-0804">Transcription</keyword>
<accession>A0AAU9DES7</accession>
<dbReference type="SMART" id="SM00419">
    <property type="entry name" value="HTH_CRP"/>
    <property type="match status" value="1"/>
</dbReference>
<dbReference type="Gene3D" id="2.60.120.10">
    <property type="entry name" value="Jelly Rolls"/>
    <property type="match status" value="1"/>
</dbReference>
<keyword evidence="7" id="KW-1185">Reference proteome</keyword>
<dbReference type="Proteomes" id="UP001321582">
    <property type="component" value="Chromosome"/>
</dbReference>
<keyword evidence="2" id="KW-0238">DNA-binding</keyword>
<dbReference type="Pfam" id="PF13545">
    <property type="entry name" value="HTH_Crp_2"/>
    <property type="match status" value="1"/>
</dbReference>
<evidence type="ECO:0000313" key="7">
    <source>
        <dbReference type="Proteomes" id="UP001321582"/>
    </source>
</evidence>
<dbReference type="InterPro" id="IPR012318">
    <property type="entry name" value="HTH_CRP"/>
</dbReference>
<dbReference type="InterPro" id="IPR014710">
    <property type="entry name" value="RmlC-like_jellyroll"/>
</dbReference>
<dbReference type="SUPFAM" id="SSF51206">
    <property type="entry name" value="cAMP-binding domain-like"/>
    <property type="match status" value="1"/>
</dbReference>
<dbReference type="GO" id="GO:0006355">
    <property type="term" value="P:regulation of DNA-templated transcription"/>
    <property type="evidence" value="ECO:0007669"/>
    <property type="project" value="InterPro"/>
</dbReference>
<dbReference type="EMBL" id="AP027059">
    <property type="protein sequence ID" value="BDU49852.1"/>
    <property type="molecule type" value="Genomic_DNA"/>
</dbReference>
<dbReference type="SUPFAM" id="SSF46785">
    <property type="entry name" value="Winged helix' DNA-binding domain"/>
    <property type="match status" value="1"/>
</dbReference>
<dbReference type="KEGG" id="haby:HLVA_04210"/>
<feature type="domain" description="HTH crp-type" evidence="5">
    <location>
        <begin position="148"/>
        <end position="215"/>
    </location>
</feature>
<dbReference type="RefSeq" id="WP_307904794.1">
    <property type="nucleotide sequence ID" value="NZ_AP027059.1"/>
</dbReference>
<dbReference type="PROSITE" id="PS50042">
    <property type="entry name" value="CNMP_BINDING_3"/>
    <property type="match status" value="1"/>
</dbReference>
<dbReference type="CDD" id="cd00038">
    <property type="entry name" value="CAP_ED"/>
    <property type="match status" value="1"/>
</dbReference>
<proteinExistence type="predicted"/>
<gene>
    <name evidence="6" type="ORF">HLVA_04210</name>
</gene>
<evidence type="ECO:0000259" key="5">
    <source>
        <dbReference type="PROSITE" id="PS51063"/>
    </source>
</evidence>